<dbReference type="GO" id="GO:0005886">
    <property type="term" value="C:plasma membrane"/>
    <property type="evidence" value="ECO:0007669"/>
    <property type="project" value="UniProtKB-SubCell"/>
</dbReference>
<evidence type="ECO:0000313" key="11">
    <source>
        <dbReference type="Proteomes" id="UP000604475"/>
    </source>
</evidence>
<feature type="region of interest" description="Disordered" evidence="8">
    <location>
        <begin position="1"/>
        <end position="29"/>
    </location>
</feature>
<keyword evidence="3" id="KW-1003">Cell membrane</keyword>
<dbReference type="GO" id="GO:0055085">
    <property type="term" value="P:transmembrane transport"/>
    <property type="evidence" value="ECO:0007669"/>
    <property type="project" value="InterPro"/>
</dbReference>
<sequence>MTAVAPPAAPKKAAASVSPPADAARRRGGRGSGLLATALVRLGRTFGSVIASVAVILGLWYAFLEVFDLNKLVAKRPEAVYRYLFTAPKAPENRREIFEQLMHTLGDAAAGYVAGTAAAMVVAVLFVLYRPVEQSFMPIAMILRSVPLVAMTPIITLVFGRDLLGVTVIAGIVVFFPSLVNLVFGLRSTPQAASDLVLAYGGSPLTVLRKVALPSALPALFVSARIAVPGAIIGALLAEWLATGKGLGYYMQHAQQTFNYSGVWTSVVVITAVSVVIYAVVGVIETIVLARYGPAPARGK</sequence>
<dbReference type="CDD" id="cd06261">
    <property type="entry name" value="TM_PBP2"/>
    <property type="match status" value="1"/>
</dbReference>
<reference evidence="10" key="1">
    <citation type="submission" date="2020-12" db="EMBL/GenBank/DDBJ databases">
        <title>Genomic characterization of non-nitrogen-fixing Frankia strains.</title>
        <authorList>
            <person name="Carlos-Shanley C."/>
            <person name="Guerra T."/>
            <person name="Hahn D."/>
        </authorList>
    </citation>
    <scope>NUCLEOTIDE SEQUENCE</scope>
    <source>
        <strain evidence="10">CN6</strain>
    </source>
</reference>
<feature type="transmembrane region" description="Helical" evidence="7">
    <location>
        <begin position="219"/>
        <end position="242"/>
    </location>
</feature>
<evidence type="ECO:0000256" key="2">
    <source>
        <dbReference type="ARBA" id="ARBA00022448"/>
    </source>
</evidence>
<dbReference type="AlphaFoldDB" id="A0A937REB9"/>
<dbReference type="InterPro" id="IPR035906">
    <property type="entry name" value="MetI-like_sf"/>
</dbReference>
<feature type="compositionally biased region" description="Low complexity" evidence="8">
    <location>
        <begin position="1"/>
        <end position="22"/>
    </location>
</feature>
<evidence type="ECO:0000256" key="5">
    <source>
        <dbReference type="ARBA" id="ARBA00022989"/>
    </source>
</evidence>
<evidence type="ECO:0000256" key="7">
    <source>
        <dbReference type="RuleBase" id="RU363032"/>
    </source>
</evidence>
<organism evidence="10 11">
    <name type="scientific">Frankia nepalensis</name>
    <dbReference type="NCBI Taxonomy" id="1836974"/>
    <lineage>
        <taxon>Bacteria</taxon>
        <taxon>Bacillati</taxon>
        <taxon>Actinomycetota</taxon>
        <taxon>Actinomycetes</taxon>
        <taxon>Frankiales</taxon>
        <taxon>Frankiaceae</taxon>
        <taxon>Frankia</taxon>
    </lineage>
</organism>
<dbReference type="EMBL" id="JAEACQ010000252">
    <property type="protein sequence ID" value="MBL7630606.1"/>
    <property type="molecule type" value="Genomic_DNA"/>
</dbReference>
<dbReference type="SUPFAM" id="SSF161098">
    <property type="entry name" value="MetI-like"/>
    <property type="match status" value="1"/>
</dbReference>
<dbReference type="Proteomes" id="UP000604475">
    <property type="component" value="Unassembled WGS sequence"/>
</dbReference>
<proteinExistence type="inferred from homology"/>
<evidence type="ECO:0000313" key="10">
    <source>
        <dbReference type="EMBL" id="MBL7630606.1"/>
    </source>
</evidence>
<evidence type="ECO:0000256" key="8">
    <source>
        <dbReference type="SAM" id="MobiDB-lite"/>
    </source>
</evidence>
<comment type="caution">
    <text evidence="10">The sequence shown here is derived from an EMBL/GenBank/DDBJ whole genome shotgun (WGS) entry which is preliminary data.</text>
</comment>
<keyword evidence="5 7" id="KW-1133">Transmembrane helix</keyword>
<comment type="similarity">
    <text evidence="7">Belongs to the binding-protein-dependent transport system permease family.</text>
</comment>
<dbReference type="PANTHER" id="PTHR30151:SF41">
    <property type="entry name" value="ABC TRANSPORTER PERMEASE PROTEIN"/>
    <property type="match status" value="1"/>
</dbReference>
<evidence type="ECO:0000259" key="9">
    <source>
        <dbReference type="PROSITE" id="PS50928"/>
    </source>
</evidence>
<feature type="transmembrane region" description="Helical" evidence="7">
    <location>
        <begin position="34"/>
        <end position="63"/>
    </location>
</feature>
<protein>
    <submittedName>
        <fullName evidence="10">ABC transporter permease subunit</fullName>
    </submittedName>
</protein>
<accession>A0A937REB9</accession>
<dbReference type="InterPro" id="IPR000515">
    <property type="entry name" value="MetI-like"/>
</dbReference>
<evidence type="ECO:0000256" key="6">
    <source>
        <dbReference type="ARBA" id="ARBA00023136"/>
    </source>
</evidence>
<evidence type="ECO:0000256" key="4">
    <source>
        <dbReference type="ARBA" id="ARBA00022692"/>
    </source>
</evidence>
<dbReference type="Pfam" id="PF00528">
    <property type="entry name" value="BPD_transp_1"/>
    <property type="match status" value="1"/>
</dbReference>
<feature type="domain" description="ABC transmembrane type-1" evidence="9">
    <location>
        <begin position="101"/>
        <end position="288"/>
    </location>
</feature>
<keyword evidence="11" id="KW-1185">Reference proteome</keyword>
<feature type="transmembrane region" description="Helical" evidence="7">
    <location>
        <begin position="109"/>
        <end position="129"/>
    </location>
</feature>
<evidence type="ECO:0000256" key="3">
    <source>
        <dbReference type="ARBA" id="ARBA00022475"/>
    </source>
</evidence>
<keyword evidence="4 7" id="KW-0812">Transmembrane</keyword>
<feature type="transmembrane region" description="Helical" evidence="7">
    <location>
        <begin position="166"/>
        <end position="186"/>
    </location>
</feature>
<comment type="subcellular location">
    <subcellularLocation>
        <location evidence="1 7">Cell membrane</location>
        <topology evidence="1 7">Multi-pass membrane protein</topology>
    </subcellularLocation>
</comment>
<feature type="transmembrane region" description="Helical" evidence="7">
    <location>
        <begin position="262"/>
        <end position="290"/>
    </location>
</feature>
<dbReference type="PANTHER" id="PTHR30151">
    <property type="entry name" value="ALKANE SULFONATE ABC TRANSPORTER-RELATED, MEMBRANE SUBUNIT"/>
    <property type="match status" value="1"/>
</dbReference>
<keyword evidence="2 7" id="KW-0813">Transport</keyword>
<gene>
    <name evidence="10" type="ORF">I7412_26280</name>
</gene>
<name>A0A937REB9_9ACTN</name>
<dbReference type="PROSITE" id="PS50928">
    <property type="entry name" value="ABC_TM1"/>
    <property type="match status" value="1"/>
</dbReference>
<feature type="transmembrane region" description="Helical" evidence="7">
    <location>
        <begin position="141"/>
        <end position="160"/>
    </location>
</feature>
<dbReference type="RefSeq" id="WP_203002475.1">
    <property type="nucleotide sequence ID" value="NZ_JADWYU010000084.1"/>
</dbReference>
<evidence type="ECO:0000256" key="1">
    <source>
        <dbReference type="ARBA" id="ARBA00004651"/>
    </source>
</evidence>
<keyword evidence="6 7" id="KW-0472">Membrane</keyword>
<dbReference type="Gene3D" id="1.10.3720.10">
    <property type="entry name" value="MetI-like"/>
    <property type="match status" value="1"/>
</dbReference>